<dbReference type="Pfam" id="PF04061">
    <property type="entry name" value="ORMDL"/>
    <property type="match status" value="1"/>
</dbReference>
<sequence>MNVGVANSDENPNCSWLSSRGGWASYVCVLVVLHLCVFALPFIDRHWVFTVASLVHNLVMYVVLHTLKGAPWLTIDQGESRRLTHWEQIDYGQQFTSTKKFLTVIPVVLFLIASYASKYDFLQFLINVSTLVLVLLPKLPAFHKVRLFKINKY</sequence>
<evidence type="ECO:0000256" key="2">
    <source>
        <dbReference type="ARBA" id="ARBA00007649"/>
    </source>
</evidence>
<dbReference type="InterPro" id="IPR007203">
    <property type="entry name" value="ORMDL"/>
</dbReference>
<protein>
    <submittedName>
        <fullName evidence="8">ORM1-like protein 3</fullName>
    </submittedName>
</protein>
<evidence type="ECO:0000256" key="1">
    <source>
        <dbReference type="ARBA" id="ARBA00004141"/>
    </source>
</evidence>
<dbReference type="PANTHER" id="PTHR12665">
    <property type="entry name" value="ORMDL PROTEINS"/>
    <property type="match status" value="1"/>
</dbReference>
<dbReference type="AlphaFoldDB" id="A0A915I7W6"/>
<dbReference type="OMA" id="TCEAYIS"/>
<keyword evidence="4 6" id="KW-1133">Transmembrane helix</keyword>
<organism evidence="7 8">
    <name type="scientific">Romanomermis culicivorax</name>
    <name type="common">Nematode worm</name>
    <dbReference type="NCBI Taxonomy" id="13658"/>
    <lineage>
        <taxon>Eukaryota</taxon>
        <taxon>Metazoa</taxon>
        <taxon>Ecdysozoa</taxon>
        <taxon>Nematoda</taxon>
        <taxon>Enoplea</taxon>
        <taxon>Dorylaimia</taxon>
        <taxon>Mermithida</taxon>
        <taxon>Mermithoidea</taxon>
        <taxon>Mermithidae</taxon>
        <taxon>Romanomermis</taxon>
    </lineage>
</organism>
<feature type="transmembrane region" description="Helical" evidence="6">
    <location>
        <begin position="46"/>
        <end position="64"/>
    </location>
</feature>
<feature type="transmembrane region" description="Helical" evidence="6">
    <location>
        <begin position="124"/>
        <end position="142"/>
    </location>
</feature>
<evidence type="ECO:0000313" key="8">
    <source>
        <dbReference type="WBParaSite" id="nRc.2.0.1.t09419-RA"/>
    </source>
</evidence>
<keyword evidence="5 6" id="KW-0472">Membrane</keyword>
<comment type="subcellular location">
    <subcellularLocation>
        <location evidence="1">Membrane</location>
        <topology evidence="1">Multi-pass membrane protein</topology>
    </subcellularLocation>
</comment>
<reference evidence="8" key="1">
    <citation type="submission" date="2022-11" db="UniProtKB">
        <authorList>
            <consortium name="WormBaseParasite"/>
        </authorList>
    </citation>
    <scope>IDENTIFICATION</scope>
</reference>
<comment type="similarity">
    <text evidence="2">Belongs to the ORM family.</text>
</comment>
<accession>A0A915I7W6</accession>
<dbReference type="Proteomes" id="UP000887565">
    <property type="component" value="Unplaced"/>
</dbReference>
<name>A0A915I7W6_ROMCU</name>
<dbReference type="GO" id="GO:2000303">
    <property type="term" value="P:regulation of ceramide biosynthetic process"/>
    <property type="evidence" value="ECO:0007669"/>
    <property type="project" value="UniProtKB-ARBA"/>
</dbReference>
<keyword evidence="3 6" id="KW-0812">Transmembrane</keyword>
<keyword evidence="7" id="KW-1185">Reference proteome</keyword>
<evidence type="ECO:0000256" key="3">
    <source>
        <dbReference type="ARBA" id="ARBA00022692"/>
    </source>
</evidence>
<feature type="transmembrane region" description="Helical" evidence="6">
    <location>
        <begin position="23"/>
        <end position="40"/>
    </location>
</feature>
<dbReference type="PIRSF" id="PIRSF018147">
    <property type="entry name" value="ORMDL"/>
    <property type="match status" value="1"/>
</dbReference>
<proteinExistence type="inferred from homology"/>
<evidence type="ECO:0000256" key="5">
    <source>
        <dbReference type="ARBA" id="ARBA00023136"/>
    </source>
</evidence>
<evidence type="ECO:0000256" key="6">
    <source>
        <dbReference type="SAM" id="Phobius"/>
    </source>
</evidence>
<evidence type="ECO:0000313" key="7">
    <source>
        <dbReference type="Proteomes" id="UP000887565"/>
    </source>
</evidence>
<feature type="transmembrane region" description="Helical" evidence="6">
    <location>
        <begin position="101"/>
        <end position="118"/>
    </location>
</feature>
<dbReference type="WBParaSite" id="nRc.2.0.1.t09419-RA">
    <property type="protein sequence ID" value="nRc.2.0.1.t09419-RA"/>
    <property type="gene ID" value="nRc.2.0.1.g09419"/>
</dbReference>
<evidence type="ECO:0000256" key="4">
    <source>
        <dbReference type="ARBA" id="ARBA00022989"/>
    </source>
</evidence>
<dbReference type="GO" id="GO:0005789">
    <property type="term" value="C:endoplasmic reticulum membrane"/>
    <property type="evidence" value="ECO:0007669"/>
    <property type="project" value="InterPro"/>
</dbReference>